<evidence type="ECO:0000256" key="1">
    <source>
        <dbReference type="ARBA" id="ARBA00005854"/>
    </source>
</evidence>
<dbReference type="EMBL" id="LAZR01047972">
    <property type="protein sequence ID" value="KKK92974.1"/>
    <property type="molecule type" value="Genomic_DNA"/>
</dbReference>
<keyword evidence="2" id="KW-0560">Oxidoreductase</keyword>
<dbReference type="PANTHER" id="PTHR42789:SF1">
    <property type="entry name" value="D-ISOMER SPECIFIC 2-HYDROXYACID DEHYDROGENASE FAMILY PROTEIN (AFU_ORTHOLOGUE AFUA_6G10090)"/>
    <property type="match status" value="1"/>
</dbReference>
<organism evidence="5">
    <name type="scientific">marine sediment metagenome</name>
    <dbReference type="NCBI Taxonomy" id="412755"/>
    <lineage>
        <taxon>unclassified sequences</taxon>
        <taxon>metagenomes</taxon>
        <taxon>ecological metagenomes</taxon>
    </lineage>
</organism>
<dbReference type="InterPro" id="IPR006140">
    <property type="entry name" value="D-isomer_DH_NAD-bd"/>
</dbReference>
<accession>A0A0F9BR57</accession>
<comment type="caution">
    <text evidence="5">The sequence shown here is derived from an EMBL/GenBank/DDBJ whole genome shotgun (WGS) entry which is preliminary data.</text>
</comment>
<dbReference type="Pfam" id="PF02826">
    <property type="entry name" value="2-Hacid_dh_C"/>
    <property type="match status" value="1"/>
</dbReference>
<dbReference type="PANTHER" id="PTHR42789">
    <property type="entry name" value="D-ISOMER SPECIFIC 2-HYDROXYACID DEHYDROGENASE FAMILY PROTEIN (AFU_ORTHOLOGUE AFUA_6G10090)"/>
    <property type="match status" value="1"/>
</dbReference>
<dbReference type="GO" id="GO:0016491">
    <property type="term" value="F:oxidoreductase activity"/>
    <property type="evidence" value="ECO:0007669"/>
    <property type="project" value="UniProtKB-KW"/>
</dbReference>
<evidence type="ECO:0000256" key="3">
    <source>
        <dbReference type="ARBA" id="ARBA00023027"/>
    </source>
</evidence>
<evidence type="ECO:0000313" key="5">
    <source>
        <dbReference type="EMBL" id="KKK92974.1"/>
    </source>
</evidence>
<dbReference type="InterPro" id="IPR036291">
    <property type="entry name" value="NAD(P)-bd_dom_sf"/>
</dbReference>
<evidence type="ECO:0000259" key="4">
    <source>
        <dbReference type="Pfam" id="PF02826"/>
    </source>
</evidence>
<keyword evidence="3" id="KW-0520">NAD</keyword>
<dbReference type="InterPro" id="IPR050857">
    <property type="entry name" value="D-2-hydroxyacid_DH"/>
</dbReference>
<dbReference type="SUPFAM" id="SSF51735">
    <property type="entry name" value="NAD(P)-binding Rossmann-fold domains"/>
    <property type="match status" value="1"/>
</dbReference>
<protein>
    <recommendedName>
        <fullName evidence="4">D-isomer specific 2-hydroxyacid dehydrogenase NAD-binding domain-containing protein</fullName>
    </recommendedName>
</protein>
<name>A0A0F9BR57_9ZZZZ</name>
<dbReference type="GO" id="GO:0051287">
    <property type="term" value="F:NAD binding"/>
    <property type="evidence" value="ECO:0007669"/>
    <property type="project" value="InterPro"/>
</dbReference>
<dbReference type="Gene3D" id="3.40.50.720">
    <property type="entry name" value="NAD(P)-binding Rossmann-like Domain"/>
    <property type="match status" value="2"/>
</dbReference>
<evidence type="ECO:0000256" key="2">
    <source>
        <dbReference type="ARBA" id="ARBA00023002"/>
    </source>
</evidence>
<gene>
    <name evidence="5" type="ORF">LCGC14_2697510</name>
</gene>
<feature type="non-terminal residue" evidence="5">
    <location>
        <position position="1"/>
    </location>
</feature>
<sequence length="195" mass="21295">LGLIFSLTRSVAFHDQKMKEKVWERIKGIELVGRTLGLLGCGRIGKLVAGRALGLGMSVMAFDLCPDRSFCPSDEFSWGSFEEVLEKADVISLHVPASPGEEPVITEQVISKMKKGVYIINTSRAGLIDEHAVITALDNNRVSGFATDVYDREPPDVLSLVMHDRVVATPHIGGYTAESVERATKIAVKNLLKCL</sequence>
<feature type="domain" description="D-isomer specific 2-hydroxyacid dehydrogenase NAD-binding" evidence="4">
    <location>
        <begin position="1"/>
        <end position="173"/>
    </location>
</feature>
<comment type="similarity">
    <text evidence="1">Belongs to the D-isomer specific 2-hydroxyacid dehydrogenase family.</text>
</comment>
<reference evidence="5" key="1">
    <citation type="journal article" date="2015" name="Nature">
        <title>Complex archaea that bridge the gap between prokaryotes and eukaryotes.</title>
        <authorList>
            <person name="Spang A."/>
            <person name="Saw J.H."/>
            <person name="Jorgensen S.L."/>
            <person name="Zaremba-Niedzwiedzka K."/>
            <person name="Martijn J."/>
            <person name="Lind A.E."/>
            <person name="van Eijk R."/>
            <person name="Schleper C."/>
            <person name="Guy L."/>
            <person name="Ettema T.J."/>
        </authorList>
    </citation>
    <scope>NUCLEOTIDE SEQUENCE</scope>
</reference>
<proteinExistence type="inferred from homology"/>
<dbReference type="AlphaFoldDB" id="A0A0F9BR57"/>